<name>A0A0D3IW51_EMIH1</name>
<evidence type="ECO:0000313" key="1">
    <source>
        <dbReference type="EnsemblProtists" id="EOD15486"/>
    </source>
</evidence>
<sequence length="89" mass="9231">MSENKTEVKARIVSAEDGSIKVVVFSAPESPPLLGAKASGAKNAPAEDVTVAESGASIKEFPVEEPAPAASAWHSAHVRLPTHSFIRPA</sequence>
<reference evidence="1" key="2">
    <citation type="submission" date="2024-10" db="UniProtKB">
        <authorList>
            <consortium name="EnsemblProtists"/>
        </authorList>
    </citation>
    <scope>IDENTIFICATION</scope>
</reference>
<protein>
    <submittedName>
        <fullName evidence="1">Uncharacterized protein</fullName>
    </submittedName>
</protein>
<dbReference type="PaxDb" id="2903-EOD15486"/>
<dbReference type="Proteomes" id="UP000013827">
    <property type="component" value="Unassembled WGS sequence"/>
</dbReference>
<accession>A0A0D3IW51</accession>
<dbReference type="AlphaFoldDB" id="A0A0D3IW51"/>
<evidence type="ECO:0000313" key="2">
    <source>
        <dbReference type="Proteomes" id="UP000013827"/>
    </source>
</evidence>
<dbReference type="RefSeq" id="XP_005767915.1">
    <property type="nucleotide sequence ID" value="XM_005767858.1"/>
</dbReference>
<organism evidence="1 2">
    <name type="scientific">Emiliania huxleyi (strain CCMP1516)</name>
    <dbReference type="NCBI Taxonomy" id="280463"/>
    <lineage>
        <taxon>Eukaryota</taxon>
        <taxon>Haptista</taxon>
        <taxon>Haptophyta</taxon>
        <taxon>Prymnesiophyceae</taxon>
        <taxon>Isochrysidales</taxon>
        <taxon>Noelaerhabdaceae</taxon>
        <taxon>Emiliania</taxon>
    </lineage>
</organism>
<keyword evidence="2" id="KW-1185">Reference proteome</keyword>
<dbReference type="GeneID" id="17261636"/>
<dbReference type="HOGENOM" id="CLU_2459430_0_0_1"/>
<dbReference type="KEGG" id="ehx:EMIHUDRAFT_374187"/>
<dbReference type="EnsemblProtists" id="EOD15486">
    <property type="protein sequence ID" value="EOD15486"/>
    <property type="gene ID" value="EMIHUDRAFT_374187"/>
</dbReference>
<reference evidence="2" key="1">
    <citation type="journal article" date="2013" name="Nature">
        <title>Pan genome of the phytoplankton Emiliania underpins its global distribution.</title>
        <authorList>
            <person name="Read B.A."/>
            <person name="Kegel J."/>
            <person name="Klute M.J."/>
            <person name="Kuo A."/>
            <person name="Lefebvre S.C."/>
            <person name="Maumus F."/>
            <person name="Mayer C."/>
            <person name="Miller J."/>
            <person name="Monier A."/>
            <person name="Salamov A."/>
            <person name="Young J."/>
            <person name="Aguilar M."/>
            <person name="Claverie J.M."/>
            <person name="Frickenhaus S."/>
            <person name="Gonzalez K."/>
            <person name="Herman E.K."/>
            <person name="Lin Y.C."/>
            <person name="Napier J."/>
            <person name="Ogata H."/>
            <person name="Sarno A.F."/>
            <person name="Shmutz J."/>
            <person name="Schroeder D."/>
            <person name="de Vargas C."/>
            <person name="Verret F."/>
            <person name="von Dassow P."/>
            <person name="Valentin K."/>
            <person name="Van de Peer Y."/>
            <person name="Wheeler G."/>
            <person name="Dacks J.B."/>
            <person name="Delwiche C.F."/>
            <person name="Dyhrman S.T."/>
            <person name="Glockner G."/>
            <person name="John U."/>
            <person name="Richards T."/>
            <person name="Worden A.Z."/>
            <person name="Zhang X."/>
            <person name="Grigoriev I.V."/>
            <person name="Allen A.E."/>
            <person name="Bidle K."/>
            <person name="Borodovsky M."/>
            <person name="Bowler C."/>
            <person name="Brownlee C."/>
            <person name="Cock J.M."/>
            <person name="Elias M."/>
            <person name="Gladyshev V.N."/>
            <person name="Groth M."/>
            <person name="Guda C."/>
            <person name="Hadaegh A."/>
            <person name="Iglesias-Rodriguez M.D."/>
            <person name="Jenkins J."/>
            <person name="Jones B.M."/>
            <person name="Lawson T."/>
            <person name="Leese F."/>
            <person name="Lindquist E."/>
            <person name="Lobanov A."/>
            <person name="Lomsadze A."/>
            <person name="Malik S.B."/>
            <person name="Marsh M.E."/>
            <person name="Mackinder L."/>
            <person name="Mock T."/>
            <person name="Mueller-Roeber B."/>
            <person name="Pagarete A."/>
            <person name="Parker M."/>
            <person name="Probert I."/>
            <person name="Quesneville H."/>
            <person name="Raines C."/>
            <person name="Rensing S.A."/>
            <person name="Riano-Pachon D.M."/>
            <person name="Richier S."/>
            <person name="Rokitta S."/>
            <person name="Shiraiwa Y."/>
            <person name="Soanes D.M."/>
            <person name="van der Giezen M."/>
            <person name="Wahlund T.M."/>
            <person name="Williams B."/>
            <person name="Wilson W."/>
            <person name="Wolfe G."/>
            <person name="Wurch L.L."/>
        </authorList>
    </citation>
    <scope>NUCLEOTIDE SEQUENCE</scope>
</reference>
<proteinExistence type="predicted"/>